<dbReference type="Proteomes" id="UP000248142">
    <property type="component" value="Segment"/>
</dbReference>
<evidence type="ECO:0000313" key="1">
    <source>
        <dbReference type="EMBL" id="ASD51942.1"/>
    </source>
</evidence>
<dbReference type="Pfam" id="PF10926">
    <property type="entry name" value="DUF2800"/>
    <property type="match status" value="1"/>
</dbReference>
<proteinExistence type="predicted"/>
<accession>A0A2U7NRW1</accession>
<dbReference type="InterPro" id="IPR021229">
    <property type="entry name" value="DUF2800"/>
</dbReference>
<sequence>MCSPFGFLENDMAAHARLGPSGAEKWMICPGSIELEALFPDEDPFGDDGPTPSAEGTAAHWLREHLLGNGGSVKDWIGEWIDAGGFSFEVEPEWYGYLQPGIERIREFSGEWVFEKRLDMTKWIPDGFGTLDAGGYNDDVIIIDDLKFGRIPVWAERNKQLMIYALAFWWNIARHKTKATKFILRIDQPRVPGYGDEWHTTLEELLAFGEEVREKALLVVPGAPRVPSPKGCFWCRGCANAACPELDQYMLAQFGVSEEELIVGKKIPMHDADALTPEQRSAIIANKSLFNKWLTTLESDLIDRASRGEDVPDYKAVPTEGTRRWDDEAAVEALCQEYRVPRNEAYKTTLLSPTQMEKVVPTKVWAKLQKHVVRPEGKPALVPDADKRLAIIPLADMLDDLDDIEDDVSNELDDLIGLPVVTDLDWELQQLI</sequence>
<evidence type="ECO:0008006" key="3">
    <source>
        <dbReference type="Google" id="ProtNLM"/>
    </source>
</evidence>
<keyword evidence="2" id="KW-1185">Reference proteome</keyword>
<protein>
    <recommendedName>
        <fullName evidence="3">DUF2800 domain-containing protein</fullName>
    </recommendedName>
</protein>
<reference evidence="1 2" key="1">
    <citation type="submission" date="2017-04" db="EMBL/GenBank/DDBJ databases">
        <title>Isolation of lytic bacteriophages infecting Pseudomonas strains for biocontrol of fish and shrimp spoilage during chilled storage.</title>
        <authorList>
            <person name="Yang Z."/>
            <person name="Tao X."/>
            <person name="Gao L."/>
            <person name="Rao S."/>
        </authorList>
    </citation>
    <scope>NUCLEOTIDE SEQUENCE [LARGE SCALE GENOMIC DNA]</scope>
</reference>
<name>A0A2U7NRW1_9CAUD</name>
<gene>
    <name evidence="1" type="ORF">PspYZU01_57</name>
</gene>
<dbReference type="EMBL" id="KY971609">
    <property type="protein sequence ID" value="ASD51942.1"/>
    <property type="molecule type" value="Genomic_DNA"/>
</dbReference>
<evidence type="ECO:0000313" key="2">
    <source>
        <dbReference type="Proteomes" id="UP000248142"/>
    </source>
</evidence>
<organism evidence="1 2">
    <name type="scientific">Pseudomonas phage PspYZU01</name>
    <dbReference type="NCBI Taxonomy" id="1983555"/>
    <lineage>
        <taxon>Viruses</taxon>
        <taxon>Duplodnaviria</taxon>
        <taxon>Heunggongvirae</taxon>
        <taxon>Uroviricota</taxon>
        <taxon>Caudoviricetes</taxon>
        <taxon>Casjensviridae</taxon>
        <taxon>Phobosvirus</taxon>
        <taxon>Phobosvirus PspYZU01</taxon>
    </lineage>
</organism>